<feature type="compositionally biased region" description="Basic and acidic residues" evidence="1">
    <location>
        <begin position="85"/>
        <end position="106"/>
    </location>
</feature>
<feature type="compositionally biased region" description="Polar residues" evidence="1">
    <location>
        <begin position="9"/>
        <end position="20"/>
    </location>
</feature>
<feature type="compositionally biased region" description="Gly residues" evidence="1">
    <location>
        <begin position="186"/>
        <end position="201"/>
    </location>
</feature>
<feature type="compositionally biased region" description="Low complexity" evidence="1">
    <location>
        <begin position="75"/>
        <end position="84"/>
    </location>
</feature>
<evidence type="ECO:0000313" key="2">
    <source>
        <dbReference type="Proteomes" id="UP000515165"/>
    </source>
</evidence>
<proteinExistence type="predicted"/>
<feature type="compositionally biased region" description="Basic and acidic residues" evidence="1">
    <location>
        <begin position="347"/>
        <end position="359"/>
    </location>
</feature>
<keyword evidence="2" id="KW-1185">Reference proteome</keyword>
<organism evidence="2 3">
    <name type="scientific">Zalophus californianus</name>
    <name type="common">California sealion</name>
    <dbReference type="NCBI Taxonomy" id="9704"/>
    <lineage>
        <taxon>Eukaryota</taxon>
        <taxon>Metazoa</taxon>
        <taxon>Chordata</taxon>
        <taxon>Craniata</taxon>
        <taxon>Vertebrata</taxon>
        <taxon>Euteleostomi</taxon>
        <taxon>Mammalia</taxon>
        <taxon>Eutheria</taxon>
        <taxon>Laurasiatheria</taxon>
        <taxon>Carnivora</taxon>
        <taxon>Caniformia</taxon>
        <taxon>Pinnipedia</taxon>
        <taxon>Otariidae</taxon>
        <taxon>Zalophus</taxon>
    </lineage>
</organism>
<dbReference type="KEGG" id="zca:113922427"/>
<dbReference type="GeneID" id="113922427"/>
<sequence>MTWDRENSSRGGVSETQTFPARSRPASPGLGNAPKSWPEPSAKVSVDQERGRAGVGEAVRVGGVVPPGSAPEPAPGWNRRAAARAGREGREELSWRSRKPSREKQRPFPGADPGSGERAPPAGPAPGGGGGDGTRGVWGERPDLWFSASARPATGAGGRERRGAGPGHRILPGGAGGTPCATLGEGAAGGEASGAGEGFGVGAPRKPSALPPARRISPAGHREPRPPPAAGARAPPSPRQVPKLGKLFNPFRGAAVPGTQPSEREVGSSGQRLLWKFPGVFAWVTGRRGPFGSCQGVRLSQNRTVLLQTLRSAQFPPSARDFLIRPAAIGWAEEGDGARCSGCVGNRDPESAGRGRKEALPPPPTAPQPLTSDFRYPGEEGPGMPAAICAGRSAPDSTAPGGRPTPAGAGSWALRLQDQACAVASSGWARSGVVTLPPPLLCAGEPHSVLSWGHVRGRTAPPYPCREPSRL</sequence>
<evidence type="ECO:0000256" key="1">
    <source>
        <dbReference type="SAM" id="MobiDB-lite"/>
    </source>
</evidence>
<reference evidence="3" key="1">
    <citation type="submission" date="2025-08" db="UniProtKB">
        <authorList>
            <consortium name="RefSeq"/>
        </authorList>
    </citation>
    <scope>IDENTIFICATION</scope>
    <source>
        <tissue evidence="3">Blood</tissue>
    </source>
</reference>
<dbReference type="RefSeq" id="XP_027450122.2">
    <property type="nucleotide sequence ID" value="XM_027594321.2"/>
</dbReference>
<feature type="compositionally biased region" description="Low complexity" evidence="1">
    <location>
        <begin position="55"/>
        <end position="67"/>
    </location>
</feature>
<protein>
    <submittedName>
        <fullName evidence="3">Translation initiation factor IF-2-like</fullName>
    </submittedName>
</protein>
<feature type="region of interest" description="Disordered" evidence="1">
    <location>
        <begin position="336"/>
        <end position="378"/>
    </location>
</feature>
<accession>A0A6J2D5K8</accession>
<feature type="compositionally biased region" description="Gly residues" evidence="1">
    <location>
        <begin position="125"/>
        <end position="136"/>
    </location>
</feature>
<name>A0A6J2D5K8_ZALCA</name>
<gene>
    <name evidence="3" type="primary">LOC113922427</name>
</gene>
<dbReference type="Proteomes" id="UP000515165">
    <property type="component" value="Chromosome 9"/>
</dbReference>
<feature type="region of interest" description="Disordered" evidence="1">
    <location>
        <begin position="1"/>
        <end position="240"/>
    </location>
</feature>
<evidence type="ECO:0000313" key="3">
    <source>
        <dbReference type="RefSeq" id="XP_027450122.2"/>
    </source>
</evidence>
<dbReference type="AlphaFoldDB" id="A0A6J2D5K8"/>